<reference evidence="1 2" key="1">
    <citation type="submission" date="2018-01" db="EMBL/GenBank/DDBJ databases">
        <title>Genome characterization of the sugarcane-associated fungus Trichoderma ghanense CCMA-1212 and their application in lignocelulose bioconversion.</title>
        <authorList>
            <person name="Steindorff A.S."/>
            <person name="Mendes T.D."/>
            <person name="Vilela E.S.D."/>
            <person name="Rodrigues D.S."/>
            <person name="Formighieri E.F."/>
            <person name="Melo I.S."/>
            <person name="Favaro L.C.L."/>
        </authorList>
    </citation>
    <scope>NUCLEOTIDE SEQUENCE [LARGE SCALE GENOMIC DNA]</scope>
    <source>
        <strain evidence="1 2">CCMA-1212</strain>
    </source>
</reference>
<proteinExistence type="predicted"/>
<dbReference type="Proteomes" id="UP001642720">
    <property type="component" value="Unassembled WGS sequence"/>
</dbReference>
<comment type="caution">
    <text evidence="1">The sequence shown here is derived from an EMBL/GenBank/DDBJ whole genome shotgun (WGS) entry which is preliminary data.</text>
</comment>
<name>A0ABY2GTN5_9HYPO</name>
<accession>A0ABY2GTN5</accession>
<dbReference type="RefSeq" id="XP_073555192.1">
    <property type="nucleotide sequence ID" value="XM_073706254.1"/>
</dbReference>
<keyword evidence="2" id="KW-1185">Reference proteome</keyword>
<organism evidence="1 2">
    <name type="scientific">Trichoderma ghanense</name>
    <dbReference type="NCBI Taxonomy" id="65468"/>
    <lineage>
        <taxon>Eukaryota</taxon>
        <taxon>Fungi</taxon>
        <taxon>Dikarya</taxon>
        <taxon>Ascomycota</taxon>
        <taxon>Pezizomycotina</taxon>
        <taxon>Sordariomycetes</taxon>
        <taxon>Hypocreomycetidae</taxon>
        <taxon>Hypocreales</taxon>
        <taxon>Hypocreaceae</taxon>
        <taxon>Trichoderma</taxon>
    </lineage>
</organism>
<evidence type="ECO:0000313" key="1">
    <source>
        <dbReference type="EMBL" id="TFA98990.1"/>
    </source>
</evidence>
<evidence type="ECO:0000313" key="2">
    <source>
        <dbReference type="Proteomes" id="UP001642720"/>
    </source>
</evidence>
<evidence type="ECO:0008006" key="3">
    <source>
        <dbReference type="Google" id="ProtNLM"/>
    </source>
</evidence>
<dbReference type="GeneID" id="300580704"/>
<protein>
    <recommendedName>
        <fullName evidence="3">NmrA-like domain-containing protein</fullName>
    </recommendedName>
</protein>
<dbReference type="EMBL" id="PPTA01000016">
    <property type="protein sequence ID" value="TFA98990.1"/>
    <property type="molecule type" value="Genomic_DNA"/>
</dbReference>
<gene>
    <name evidence="1" type="ORF">CCMA1212_009156</name>
</gene>
<sequence length="164" mass="18071">MLEIVLVVSGNIGVSIFIAALRSGDRALAMVRNNAAVQQLETKKDITLIKSQVTDSNSVQKVVGRVKARKLPALCGYCVHHNLSLAQCHDHQLEGNFRNQAPSSTMLGYRIDYASVVQEKGEIDVIQLSVFSRAYEAIVADRNIKGCRITVSGQEDIDQLKFIE</sequence>